<dbReference type="EMBL" id="JXTC01000122">
    <property type="protein sequence ID" value="PON87027.1"/>
    <property type="molecule type" value="Genomic_DNA"/>
</dbReference>
<organism evidence="2 3">
    <name type="scientific">Trema orientale</name>
    <name type="common">Charcoal tree</name>
    <name type="synonym">Celtis orientalis</name>
    <dbReference type="NCBI Taxonomy" id="63057"/>
    <lineage>
        <taxon>Eukaryota</taxon>
        <taxon>Viridiplantae</taxon>
        <taxon>Streptophyta</taxon>
        <taxon>Embryophyta</taxon>
        <taxon>Tracheophyta</taxon>
        <taxon>Spermatophyta</taxon>
        <taxon>Magnoliopsida</taxon>
        <taxon>eudicotyledons</taxon>
        <taxon>Gunneridae</taxon>
        <taxon>Pentapetalae</taxon>
        <taxon>rosids</taxon>
        <taxon>fabids</taxon>
        <taxon>Rosales</taxon>
        <taxon>Cannabaceae</taxon>
        <taxon>Trema</taxon>
    </lineage>
</organism>
<evidence type="ECO:0000256" key="1">
    <source>
        <dbReference type="SAM" id="MobiDB-lite"/>
    </source>
</evidence>
<gene>
    <name evidence="2" type="ORF">TorRG33x02_171400</name>
</gene>
<proteinExistence type="predicted"/>
<dbReference type="AlphaFoldDB" id="A0A2P5ENA2"/>
<dbReference type="InParanoid" id="A0A2P5ENA2"/>
<feature type="compositionally biased region" description="Polar residues" evidence="1">
    <location>
        <begin position="1"/>
        <end position="21"/>
    </location>
</feature>
<keyword evidence="3" id="KW-1185">Reference proteome</keyword>
<sequence length="78" mass="8843">MDGWQPSTTDYILGASSTTPETNEDSDQLVYFAEELERELMGNSQWQGLRTLPILVIIKVKYIGNTSLYFLLIDSLPD</sequence>
<accession>A0A2P5ENA2</accession>
<dbReference type="Proteomes" id="UP000237000">
    <property type="component" value="Unassembled WGS sequence"/>
</dbReference>
<comment type="caution">
    <text evidence="2">The sequence shown here is derived from an EMBL/GenBank/DDBJ whole genome shotgun (WGS) entry which is preliminary data.</text>
</comment>
<reference evidence="3" key="1">
    <citation type="submission" date="2016-06" db="EMBL/GenBank/DDBJ databases">
        <title>Parallel loss of symbiosis genes in relatives of nitrogen-fixing non-legume Parasponia.</title>
        <authorList>
            <person name="Van Velzen R."/>
            <person name="Holmer R."/>
            <person name="Bu F."/>
            <person name="Rutten L."/>
            <person name="Van Zeijl A."/>
            <person name="Liu W."/>
            <person name="Santuari L."/>
            <person name="Cao Q."/>
            <person name="Sharma T."/>
            <person name="Shen D."/>
            <person name="Roswanjaya Y."/>
            <person name="Wardhani T."/>
            <person name="Kalhor M.S."/>
            <person name="Jansen J."/>
            <person name="Van den Hoogen J."/>
            <person name="Gungor B."/>
            <person name="Hartog M."/>
            <person name="Hontelez J."/>
            <person name="Verver J."/>
            <person name="Yang W.-C."/>
            <person name="Schijlen E."/>
            <person name="Repin R."/>
            <person name="Schilthuizen M."/>
            <person name="Schranz E."/>
            <person name="Heidstra R."/>
            <person name="Miyata K."/>
            <person name="Fedorova E."/>
            <person name="Kohlen W."/>
            <person name="Bisseling T."/>
            <person name="Smit S."/>
            <person name="Geurts R."/>
        </authorList>
    </citation>
    <scope>NUCLEOTIDE SEQUENCE [LARGE SCALE GENOMIC DNA]</scope>
    <source>
        <strain evidence="3">cv. RG33-2</strain>
    </source>
</reference>
<name>A0A2P5ENA2_TREOI</name>
<evidence type="ECO:0000313" key="3">
    <source>
        <dbReference type="Proteomes" id="UP000237000"/>
    </source>
</evidence>
<feature type="region of interest" description="Disordered" evidence="1">
    <location>
        <begin position="1"/>
        <end position="26"/>
    </location>
</feature>
<protein>
    <submittedName>
        <fullName evidence="2">Uncharacterized protein</fullName>
    </submittedName>
</protein>
<evidence type="ECO:0000313" key="2">
    <source>
        <dbReference type="EMBL" id="PON87027.1"/>
    </source>
</evidence>